<feature type="region of interest" description="Disordered" evidence="3">
    <location>
        <begin position="1"/>
        <end position="81"/>
    </location>
</feature>
<evidence type="ECO:0000256" key="1">
    <source>
        <dbReference type="ARBA" id="ARBA00010783"/>
    </source>
</evidence>
<dbReference type="GO" id="GO:0005163">
    <property type="term" value="F:nerve growth factor receptor binding"/>
    <property type="evidence" value="ECO:0007669"/>
    <property type="project" value="TreeGrafter"/>
</dbReference>
<feature type="compositionally biased region" description="Basic residues" evidence="3">
    <location>
        <begin position="63"/>
        <end position="72"/>
    </location>
</feature>
<comment type="caution">
    <text evidence="5">The sequence shown here is derived from an EMBL/GenBank/DDBJ whole genome shotgun (WGS) entry which is preliminary data.</text>
</comment>
<dbReference type="GO" id="GO:0008021">
    <property type="term" value="C:synaptic vesicle"/>
    <property type="evidence" value="ECO:0007669"/>
    <property type="project" value="TreeGrafter"/>
</dbReference>
<gene>
    <name evidence="5" type="ORF">AAFF_G00406590</name>
</gene>
<dbReference type="GO" id="GO:0005615">
    <property type="term" value="C:extracellular space"/>
    <property type="evidence" value="ECO:0007669"/>
    <property type="project" value="TreeGrafter"/>
</dbReference>
<evidence type="ECO:0000256" key="2">
    <source>
        <dbReference type="ARBA" id="ARBA00023030"/>
    </source>
</evidence>
<dbReference type="GO" id="GO:0030425">
    <property type="term" value="C:dendrite"/>
    <property type="evidence" value="ECO:0007669"/>
    <property type="project" value="TreeGrafter"/>
</dbReference>
<dbReference type="GO" id="GO:0038180">
    <property type="term" value="P:nerve growth factor signaling pathway"/>
    <property type="evidence" value="ECO:0007669"/>
    <property type="project" value="TreeGrafter"/>
</dbReference>
<dbReference type="SUPFAM" id="SSF57501">
    <property type="entry name" value="Cystine-knot cytokines"/>
    <property type="match status" value="1"/>
</dbReference>
<evidence type="ECO:0000256" key="3">
    <source>
        <dbReference type="SAM" id="MobiDB-lite"/>
    </source>
</evidence>
<sequence>MLEAGLLMEDEREREEDEAEESDESNTNRPGDVERQVDTEGFSDGETDAHSNSGMEREPTSRPKARSKRSHTSRAGPRETSVCDAQNVWVTDKKTAIDLYGRTVTVLPEIQTLTGPLKQYFFETRCRIAENRGSGRSKAEGSPGARRLWESQEGAAGGWTRGSGLASCEAVSPVLTGIQLLPTFQRDALLPSVNSTVLKKVTDLPLLIHGGVLAHIPSSFVPDKTRLNGPMYGQW</sequence>
<dbReference type="AlphaFoldDB" id="A0AAD7WKZ9"/>
<keyword evidence="2" id="KW-0339">Growth factor</keyword>
<evidence type="ECO:0000259" key="4">
    <source>
        <dbReference type="SMART" id="SM00140"/>
    </source>
</evidence>
<keyword evidence="6" id="KW-1185">Reference proteome</keyword>
<dbReference type="GO" id="GO:0021675">
    <property type="term" value="P:nerve development"/>
    <property type="evidence" value="ECO:0007669"/>
    <property type="project" value="TreeGrafter"/>
</dbReference>
<feature type="domain" description="Nerve growth factor-related" evidence="4">
    <location>
        <begin position="73"/>
        <end position="171"/>
    </location>
</feature>
<dbReference type="SMART" id="SM00140">
    <property type="entry name" value="NGF"/>
    <property type="match status" value="1"/>
</dbReference>
<dbReference type="InterPro" id="IPR020408">
    <property type="entry name" value="Nerve_growth_factor-like"/>
</dbReference>
<reference evidence="5" key="1">
    <citation type="journal article" date="2023" name="Science">
        <title>Genome structures resolve the early diversification of teleost fishes.</title>
        <authorList>
            <person name="Parey E."/>
            <person name="Louis A."/>
            <person name="Montfort J."/>
            <person name="Bouchez O."/>
            <person name="Roques C."/>
            <person name="Iampietro C."/>
            <person name="Lluch J."/>
            <person name="Castinel A."/>
            <person name="Donnadieu C."/>
            <person name="Desvignes T."/>
            <person name="Floi Bucao C."/>
            <person name="Jouanno E."/>
            <person name="Wen M."/>
            <person name="Mejri S."/>
            <person name="Dirks R."/>
            <person name="Jansen H."/>
            <person name="Henkel C."/>
            <person name="Chen W.J."/>
            <person name="Zahm M."/>
            <person name="Cabau C."/>
            <person name="Klopp C."/>
            <person name="Thompson A.W."/>
            <person name="Robinson-Rechavi M."/>
            <person name="Braasch I."/>
            <person name="Lecointre G."/>
            <person name="Bobe J."/>
            <person name="Postlethwait J.H."/>
            <person name="Berthelot C."/>
            <person name="Roest Crollius H."/>
            <person name="Guiguen Y."/>
        </authorList>
    </citation>
    <scope>NUCLEOTIDE SEQUENCE</scope>
    <source>
        <strain evidence="5">NC1722</strain>
    </source>
</reference>
<protein>
    <recommendedName>
        <fullName evidence="4">Nerve growth factor-related domain-containing protein</fullName>
    </recommendedName>
</protein>
<dbReference type="Pfam" id="PF00243">
    <property type="entry name" value="NGF"/>
    <property type="match status" value="1"/>
</dbReference>
<evidence type="ECO:0000313" key="5">
    <source>
        <dbReference type="EMBL" id="KAJ8399929.1"/>
    </source>
</evidence>
<organism evidence="5 6">
    <name type="scientific">Aldrovandia affinis</name>
    <dbReference type="NCBI Taxonomy" id="143900"/>
    <lineage>
        <taxon>Eukaryota</taxon>
        <taxon>Metazoa</taxon>
        <taxon>Chordata</taxon>
        <taxon>Craniata</taxon>
        <taxon>Vertebrata</taxon>
        <taxon>Euteleostomi</taxon>
        <taxon>Actinopterygii</taxon>
        <taxon>Neopterygii</taxon>
        <taxon>Teleostei</taxon>
        <taxon>Notacanthiformes</taxon>
        <taxon>Halosauridae</taxon>
        <taxon>Aldrovandia</taxon>
    </lineage>
</organism>
<proteinExistence type="inferred from homology"/>
<dbReference type="GO" id="GO:0030424">
    <property type="term" value="C:axon"/>
    <property type="evidence" value="ECO:0007669"/>
    <property type="project" value="TreeGrafter"/>
</dbReference>
<accession>A0AAD7WKZ9</accession>
<dbReference type="PROSITE" id="PS50270">
    <property type="entry name" value="NGF_2"/>
    <property type="match status" value="1"/>
</dbReference>
<dbReference type="GO" id="GO:0043524">
    <property type="term" value="P:negative regulation of neuron apoptotic process"/>
    <property type="evidence" value="ECO:0007669"/>
    <property type="project" value="TreeGrafter"/>
</dbReference>
<dbReference type="InterPro" id="IPR002072">
    <property type="entry name" value="Nerve_growth_factor-rel"/>
</dbReference>
<dbReference type="Proteomes" id="UP001221898">
    <property type="component" value="Unassembled WGS sequence"/>
</dbReference>
<feature type="compositionally biased region" description="Acidic residues" evidence="3">
    <location>
        <begin position="8"/>
        <end position="24"/>
    </location>
</feature>
<dbReference type="Gene3D" id="2.10.90.10">
    <property type="entry name" value="Cystine-knot cytokines"/>
    <property type="match status" value="1"/>
</dbReference>
<dbReference type="PANTHER" id="PTHR11589">
    <property type="entry name" value="NERVE GROWTH FACTOR NGF -RELATED"/>
    <property type="match status" value="1"/>
</dbReference>
<evidence type="ECO:0000313" key="6">
    <source>
        <dbReference type="Proteomes" id="UP001221898"/>
    </source>
</evidence>
<name>A0AAD7WKZ9_9TELE</name>
<dbReference type="GO" id="GO:0048812">
    <property type="term" value="P:neuron projection morphogenesis"/>
    <property type="evidence" value="ECO:0007669"/>
    <property type="project" value="TreeGrafter"/>
</dbReference>
<dbReference type="InterPro" id="IPR029034">
    <property type="entry name" value="Cystine-knot_cytokine"/>
</dbReference>
<dbReference type="EMBL" id="JAINUG010000080">
    <property type="protein sequence ID" value="KAJ8399929.1"/>
    <property type="molecule type" value="Genomic_DNA"/>
</dbReference>
<dbReference type="PANTHER" id="PTHR11589:SF8">
    <property type="entry name" value="NEUROTROPHIN-4"/>
    <property type="match status" value="1"/>
</dbReference>
<dbReference type="GO" id="GO:0050804">
    <property type="term" value="P:modulation of chemical synaptic transmission"/>
    <property type="evidence" value="ECO:0007669"/>
    <property type="project" value="TreeGrafter"/>
</dbReference>
<dbReference type="GO" id="GO:0008083">
    <property type="term" value="F:growth factor activity"/>
    <property type="evidence" value="ECO:0007669"/>
    <property type="project" value="UniProtKB-KW"/>
</dbReference>
<dbReference type="GO" id="GO:0007169">
    <property type="term" value="P:cell surface receptor protein tyrosine kinase signaling pathway"/>
    <property type="evidence" value="ECO:0007669"/>
    <property type="project" value="TreeGrafter"/>
</dbReference>
<comment type="similarity">
    <text evidence="1">Belongs to the NGF-beta family.</text>
</comment>